<gene>
    <name evidence="2" type="ordered locus">AMEC673_02375</name>
</gene>
<keyword evidence="1" id="KW-0472">Membrane</keyword>
<keyword evidence="1" id="KW-0812">Transmembrane</keyword>
<dbReference type="Proteomes" id="UP000006296">
    <property type="component" value="Chromosome"/>
</dbReference>
<reference evidence="3" key="1">
    <citation type="journal article" date="2012" name="Sci. Rep.">
        <title>Genomes of surface isolates of Alteromonas macleodii: the life of a widespread marine opportunistic copiotroph.</title>
        <authorList>
            <person name="Lopez-Perez M."/>
            <person name="Gonzaga A."/>
            <person name="Martin-Cuadrado A.B."/>
            <person name="Onyshchenko O."/>
            <person name="Ghavidel A."/>
            <person name="Ghai R."/>
            <person name="Rodriguez-Valera F."/>
        </authorList>
    </citation>
    <scope>NUCLEOTIDE SEQUENCE [LARGE SCALE GENOMIC DNA]</scope>
    <source>
        <strain evidence="3">English Channel 673</strain>
    </source>
</reference>
<protein>
    <recommendedName>
        <fullName evidence="4">Transmembrane protein</fullName>
    </recommendedName>
</protein>
<dbReference type="RefSeq" id="WP_014975559.1">
    <property type="nucleotide sequence ID" value="NC_018678.1"/>
</dbReference>
<sequence length="121" mass="14368">MRKWQNYKRDIWKLSTLHKGFFPYTKLLCAWINMQKENGDTEIAFLAALFYWVVTIAAGWMSKSVFEAWQNGTAFELVSRKARFLNFFPTWFVFIVSIVAVAFMAFLAVKQTLKFVRYLRD</sequence>
<feature type="transmembrane region" description="Helical" evidence="1">
    <location>
        <begin position="43"/>
        <end position="61"/>
    </location>
</feature>
<evidence type="ECO:0000256" key="1">
    <source>
        <dbReference type="SAM" id="Phobius"/>
    </source>
</evidence>
<evidence type="ECO:0008006" key="4">
    <source>
        <dbReference type="Google" id="ProtNLM"/>
    </source>
</evidence>
<dbReference type="EMBL" id="CP003844">
    <property type="protein sequence ID" value="AFT73178.1"/>
    <property type="molecule type" value="Genomic_DNA"/>
</dbReference>
<proteinExistence type="predicted"/>
<evidence type="ECO:0000313" key="2">
    <source>
        <dbReference type="EMBL" id="AFT73178.1"/>
    </source>
</evidence>
<organism evidence="2 3">
    <name type="scientific">Alteromonas macleodii (strain English Channel 673)</name>
    <dbReference type="NCBI Taxonomy" id="1004788"/>
    <lineage>
        <taxon>Bacteria</taxon>
        <taxon>Pseudomonadati</taxon>
        <taxon>Pseudomonadota</taxon>
        <taxon>Gammaproteobacteria</taxon>
        <taxon>Alteromonadales</taxon>
        <taxon>Alteromonadaceae</taxon>
        <taxon>Alteromonas/Salinimonas group</taxon>
        <taxon>Alteromonas</taxon>
    </lineage>
</organism>
<accession>A0AB32ZUG5</accession>
<feature type="transmembrane region" description="Helical" evidence="1">
    <location>
        <begin position="88"/>
        <end position="109"/>
    </location>
</feature>
<keyword evidence="1" id="KW-1133">Transmembrane helix</keyword>
<evidence type="ECO:0000313" key="3">
    <source>
        <dbReference type="Proteomes" id="UP000006296"/>
    </source>
</evidence>
<dbReference type="AlphaFoldDB" id="A0AB32ZUG5"/>
<dbReference type="KEGG" id="amg:AMEC673_02375"/>
<name>A0AB32ZUG5_ALTME</name>